<evidence type="ECO:0000256" key="1">
    <source>
        <dbReference type="ARBA" id="ARBA00009013"/>
    </source>
</evidence>
<evidence type="ECO:0000259" key="3">
    <source>
        <dbReference type="PROSITE" id="PS50801"/>
    </source>
</evidence>
<dbReference type="GO" id="GO:0043856">
    <property type="term" value="F:anti-sigma factor antagonist activity"/>
    <property type="evidence" value="ECO:0007669"/>
    <property type="project" value="InterPro"/>
</dbReference>
<reference evidence="4 5" key="1">
    <citation type="submission" date="2019-07" db="EMBL/GenBank/DDBJ databases">
        <title>Rhodococcus cavernicolus sp. nov., isolated from a cave.</title>
        <authorList>
            <person name="Lee S.D."/>
        </authorList>
    </citation>
    <scope>NUCLEOTIDE SEQUENCE [LARGE SCALE GENOMIC DNA]</scope>
    <source>
        <strain evidence="4 5">C1-24</strain>
    </source>
</reference>
<dbReference type="PANTHER" id="PTHR33495">
    <property type="entry name" value="ANTI-SIGMA FACTOR ANTAGONIST TM_1081-RELATED-RELATED"/>
    <property type="match status" value="1"/>
</dbReference>
<sequence length="130" mass="13147">MSDSDAVSGGATPFGSQGFEIAVAWNGRIVVLSVFGSLDMVSAPQLSESILNALANKPAAIIVDLTGVEFLASAGMTVLVAANEQAKESVPFGVVADGPAIGRPMKMVGLDKELTMYSTVDAALAAMSAA</sequence>
<dbReference type="InterPro" id="IPR002645">
    <property type="entry name" value="STAS_dom"/>
</dbReference>
<comment type="similarity">
    <text evidence="1 2">Belongs to the anti-sigma-factor antagonist family.</text>
</comment>
<dbReference type="AlphaFoldDB" id="A0A5A7S2I5"/>
<name>A0A5A7S2I5_9NOCA</name>
<dbReference type="RefSeq" id="WP_149432997.1">
    <property type="nucleotide sequence ID" value="NZ_VLNY01000022.1"/>
</dbReference>
<dbReference type="SUPFAM" id="SSF52091">
    <property type="entry name" value="SpoIIaa-like"/>
    <property type="match status" value="1"/>
</dbReference>
<dbReference type="InterPro" id="IPR003658">
    <property type="entry name" value="Anti-sigma_ant"/>
</dbReference>
<dbReference type="PROSITE" id="PS50801">
    <property type="entry name" value="STAS"/>
    <property type="match status" value="1"/>
</dbReference>
<dbReference type="InterPro" id="IPR036513">
    <property type="entry name" value="STAS_dom_sf"/>
</dbReference>
<organism evidence="4 5">
    <name type="scientific">Antrihabitans cavernicola</name>
    <dbReference type="NCBI Taxonomy" id="2495913"/>
    <lineage>
        <taxon>Bacteria</taxon>
        <taxon>Bacillati</taxon>
        <taxon>Actinomycetota</taxon>
        <taxon>Actinomycetes</taxon>
        <taxon>Mycobacteriales</taxon>
        <taxon>Nocardiaceae</taxon>
        <taxon>Antrihabitans</taxon>
    </lineage>
</organism>
<keyword evidence="5" id="KW-1185">Reference proteome</keyword>
<evidence type="ECO:0000313" key="5">
    <source>
        <dbReference type="Proteomes" id="UP000322244"/>
    </source>
</evidence>
<dbReference type="NCBIfam" id="TIGR00377">
    <property type="entry name" value="ant_ant_sig"/>
    <property type="match status" value="1"/>
</dbReference>
<protein>
    <recommendedName>
        <fullName evidence="2">Anti-sigma factor antagonist</fullName>
    </recommendedName>
</protein>
<dbReference type="Gene3D" id="3.30.750.24">
    <property type="entry name" value="STAS domain"/>
    <property type="match status" value="1"/>
</dbReference>
<evidence type="ECO:0000313" key="4">
    <source>
        <dbReference type="EMBL" id="KAA0017367.1"/>
    </source>
</evidence>
<comment type="caution">
    <text evidence="4">The sequence shown here is derived from an EMBL/GenBank/DDBJ whole genome shotgun (WGS) entry which is preliminary data.</text>
</comment>
<evidence type="ECO:0000256" key="2">
    <source>
        <dbReference type="RuleBase" id="RU003749"/>
    </source>
</evidence>
<dbReference type="OrthoDB" id="3393696at2"/>
<dbReference type="Proteomes" id="UP000322244">
    <property type="component" value="Unassembled WGS sequence"/>
</dbReference>
<dbReference type="CDD" id="cd07043">
    <property type="entry name" value="STAS_anti-anti-sigma_factors"/>
    <property type="match status" value="1"/>
</dbReference>
<dbReference type="EMBL" id="VLNY01000022">
    <property type="protein sequence ID" value="KAA0017367.1"/>
    <property type="molecule type" value="Genomic_DNA"/>
</dbReference>
<feature type="domain" description="STAS" evidence="3">
    <location>
        <begin position="29"/>
        <end position="127"/>
    </location>
</feature>
<dbReference type="PANTHER" id="PTHR33495:SF13">
    <property type="entry name" value="ANTI-SIGMA-F FACTOR ANTAGONIST RSFB"/>
    <property type="match status" value="1"/>
</dbReference>
<dbReference type="Pfam" id="PF01740">
    <property type="entry name" value="STAS"/>
    <property type="match status" value="1"/>
</dbReference>
<proteinExistence type="inferred from homology"/>
<gene>
    <name evidence="4" type="ORF">FOY51_25030</name>
</gene>
<accession>A0A5A7S2I5</accession>